<feature type="region of interest" description="Disordered" evidence="1">
    <location>
        <begin position="42"/>
        <end position="90"/>
    </location>
</feature>
<sequence length="90" mass="9938">MKAEISTNKQLIVVHQAVPEGVTLQSSTSPPLSKCFHHCHNNDHSIDHRQAETPATPGRSHISDGSPSEVTNVPFQQQTKKVQIKSNFNQ</sequence>
<dbReference type="AlphaFoldDB" id="A0A915K9B8"/>
<organism evidence="2 3">
    <name type="scientific">Romanomermis culicivorax</name>
    <name type="common">Nematode worm</name>
    <dbReference type="NCBI Taxonomy" id="13658"/>
    <lineage>
        <taxon>Eukaryota</taxon>
        <taxon>Metazoa</taxon>
        <taxon>Ecdysozoa</taxon>
        <taxon>Nematoda</taxon>
        <taxon>Enoplea</taxon>
        <taxon>Dorylaimia</taxon>
        <taxon>Mermithida</taxon>
        <taxon>Mermithoidea</taxon>
        <taxon>Mermithidae</taxon>
        <taxon>Romanomermis</taxon>
    </lineage>
</organism>
<keyword evidence="2" id="KW-1185">Reference proteome</keyword>
<evidence type="ECO:0000256" key="1">
    <source>
        <dbReference type="SAM" id="MobiDB-lite"/>
    </source>
</evidence>
<feature type="compositionally biased region" description="Basic and acidic residues" evidence="1">
    <location>
        <begin position="42"/>
        <end position="51"/>
    </location>
</feature>
<protein>
    <submittedName>
        <fullName evidence="3">Uncharacterized protein</fullName>
    </submittedName>
</protein>
<name>A0A915K9B8_ROMCU</name>
<dbReference type="WBParaSite" id="nRc.2.0.1.t35338-RA">
    <property type="protein sequence ID" value="nRc.2.0.1.t35338-RA"/>
    <property type="gene ID" value="nRc.2.0.1.g35338"/>
</dbReference>
<feature type="compositionally biased region" description="Polar residues" evidence="1">
    <location>
        <begin position="63"/>
        <end position="90"/>
    </location>
</feature>
<evidence type="ECO:0000313" key="3">
    <source>
        <dbReference type="WBParaSite" id="nRc.2.0.1.t35338-RA"/>
    </source>
</evidence>
<accession>A0A915K9B8</accession>
<dbReference type="Proteomes" id="UP000887565">
    <property type="component" value="Unplaced"/>
</dbReference>
<evidence type="ECO:0000313" key="2">
    <source>
        <dbReference type="Proteomes" id="UP000887565"/>
    </source>
</evidence>
<reference evidence="3" key="1">
    <citation type="submission" date="2022-11" db="UniProtKB">
        <authorList>
            <consortium name="WormBaseParasite"/>
        </authorList>
    </citation>
    <scope>IDENTIFICATION</scope>
</reference>
<proteinExistence type="predicted"/>